<keyword evidence="3 6" id="KW-0812">Transmembrane</keyword>
<dbReference type="Pfam" id="PF01184">
    <property type="entry name" value="Gpr1_Fun34_YaaH"/>
    <property type="match status" value="1"/>
</dbReference>
<evidence type="ECO:0008006" key="9">
    <source>
        <dbReference type="Google" id="ProtNLM"/>
    </source>
</evidence>
<reference evidence="7 8" key="1">
    <citation type="journal article" date="2016" name="Nat. Commun.">
        <title>Thousands of microbial genomes shed light on interconnected biogeochemical processes in an aquifer system.</title>
        <authorList>
            <person name="Anantharaman K."/>
            <person name="Brown C.T."/>
            <person name="Hug L.A."/>
            <person name="Sharon I."/>
            <person name="Castelle C.J."/>
            <person name="Probst A.J."/>
            <person name="Thomas B.C."/>
            <person name="Singh A."/>
            <person name="Wilkins M.J."/>
            <person name="Karaoz U."/>
            <person name="Brodie E.L."/>
            <person name="Williams K.H."/>
            <person name="Hubbard S.S."/>
            <person name="Banfield J.F."/>
        </authorList>
    </citation>
    <scope>NUCLEOTIDE SEQUENCE [LARGE SCALE GENOMIC DNA]</scope>
</reference>
<proteinExistence type="inferred from homology"/>
<comment type="subcellular location">
    <subcellularLocation>
        <location evidence="1">Membrane</location>
        <topology evidence="1">Multi-pass membrane protein</topology>
    </subcellularLocation>
</comment>
<dbReference type="InterPro" id="IPR000791">
    <property type="entry name" value="Gpr1/Fun34/SatP-like"/>
</dbReference>
<dbReference type="PROSITE" id="PS51257">
    <property type="entry name" value="PROKAR_LIPOPROTEIN"/>
    <property type="match status" value="1"/>
</dbReference>
<keyword evidence="5 6" id="KW-0472">Membrane</keyword>
<evidence type="ECO:0000256" key="5">
    <source>
        <dbReference type="ARBA" id="ARBA00023136"/>
    </source>
</evidence>
<dbReference type="AlphaFoldDB" id="A0A1F7WT10"/>
<name>A0A1F7WT10_9BACT</name>
<feature type="transmembrane region" description="Helical" evidence="6">
    <location>
        <begin position="46"/>
        <end position="68"/>
    </location>
</feature>
<keyword evidence="4 6" id="KW-1133">Transmembrane helix</keyword>
<dbReference type="Proteomes" id="UP000178735">
    <property type="component" value="Unassembled WGS sequence"/>
</dbReference>
<dbReference type="PANTHER" id="PTHR30178:SF3">
    <property type="entry name" value="SUCCINATE-ACETATE_PROTON SYMPORTER SATP"/>
    <property type="match status" value="1"/>
</dbReference>
<evidence type="ECO:0000256" key="6">
    <source>
        <dbReference type="SAM" id="Phobius"/>
    </source>
</evidence>
<dbReference type="EMBL" id="MGFH01000086">
    <property type="protein sequence ID" value="OGM05974.1"/>
    <property type="molecule type" value="Genomic_DNA"/>
</dbReference>
<evidence type="ECO:0000256" key="2">
    <source>
        <dbReference type="ARBA" id="ARBA00005587"/>
    </source>
</evidence>
<dbReference type="InterPro" id="IPR047623">
    <property type="entry name" value="SatP"/>
</dbReference>
<gene>
    <name evidence="7" type="ORF">A2008_07725</name>
</gene>
<organism evidence="7 8">
    <name type="scientific">Candidatus Wallbacteria bacterium GWC2_49_35</name>
    <dbReference type="NCBI Taxonomy" id="1817813"/>
    <lineage>
        <taxon>Bacteria</taxon>
        <taxon>Candidatus Walliibacteriota</taxon>
    </lineage>
</organism>
<protein>
    <recommendedName>
        <fullName evidence="9">GPR1/FUN34/yaaH family protein</fullName>
    </recommendedName>
</protein>
<dbReference type="GO" id="GO:0015360">
    <property type="term" value="F:acetate:proton symporter activity"/>
    <property type="evidence" value="ECO:0007669"/>
    <property type="project" value="TreeGrafter"/>
</dbReference>
<dbReference type="GO" id="GO:0071422">
    <property type="term" value="P:succinate transmembrane transport"/>
    <property type="evidence" value="ECO:0007669"/>
    <property type="project" value="TreeGrafter"/>
</dbReference>
<dbReference type="PANTHER" id="PTHR30178">
    <property type="entry name" value="INNER MEMBRANE PROTEIN YAAH"/>
    <property type="match status" value="1"/>
</dbReference>
<feature type="transmembrane region" description="Helical" evidence="6">
    <location>
        <begin position="21"/>
        <end position="40"/>
    </location>
</feature>
<comment type="caution">
    <text evidence="7">The sequence shown here is derived from an EMBL/GenBank/DDBJ whole genome shotgun (WGS) entry which is preliminary data.</text>
</comment>
<sequence>MIKKVDLELPHKEIFASPTPLGLIGLAISCAALMPVALGYTVTPAALKTVAVLALLFGGGCQMITGLMEFANKNLFGGTIFTAFSFSWVYLSWSFYSLANGFMLDHSVALAVDAVLLVIFTVLTYGFGFFSKLLFLFLLDIDLLYVCKIVNGLTGTQALAFPIALLTAGMGLIALWIAMATLINPVAGRSVFHIPGPMFFAPKKSRLFDFTQRYTIFEILYKHWQKNAYKEMELKDLQAAMKEKTGKDEIVHELFYLHEYGCMVLTFDVFEKEKIHTLRLNAQGLDLYEQLVLKKYSWS</sequence>
<feature type="transmembrane region" description="Helical" evidence="6">
    <location>
        <begin position="75"/>
        <end position="96"/>
    </location>
</feature>
<feature type="transmembrane region" description="Helical" evidence="6">
    <location>
        <begin position="159"/>
        <end position="183"/>
    </location>
</feature>
<dbReference type="GO" id="GO:0005886">
    <property type="term" value="C:plasma membrane"/>
    <property type="evidence" value="ECO:0007669"/>
    <property type="project" value="TreeGrafter"/>
</dbReference>
<dbReference type="STRING" id="1817813.A2008_07725"/>
<feature type="transmembrane region" description="Helical" evidence="6">
    <location>
        <begin position="108"/>
        <end position="127"/>
    </location>
</feature>
<comment type="similarity">
    <text evidence="2">Belongs to the acetate uptake transporter (AceTr) (TC 2.A.96) family.</text>
</comment>
<evidence type="ECO:0000256" key="3">
    <source>
        <dbReference type="ARBA" id="ARBA00022692"/>
    </source>
</evidence>
<evidence type="ECO:0000313" key="8">
    <source>
        <dbReference type="Proteomes" id="UP000178735"/>
    </source>
</evidence>
<evidence type="ECO:0000313" key="7">
    <source>
        <dbReference type="EMBL" id="OGM05974.1"/>
    </source>
</evidence>
<evidence type="ECO:0000256" key="4">
    <source>
        <dbReference type="ARBA" id="ARBA00022989"/>
    </source>
</evidence>
<evidence type="ECO:0000256" key="1">
    <source>
        <dbReference type="ARBA" id="ARBA00004141"/>
    </source>
</evidence>
<accession>A0A1F7WT10</accession>